<dbReference type="AlphaFoldDB" id="A0A833Q8L9"/>
<evidence type="ECO:0000313" key="1">
    <source>
        <dbReference type="EMBL" id="KAF3321250.1"/>
    </source>
</evidence>
<comment type="caution">
    <text evidence="1">The sequence shown here is derived from an EMBL/GenBank/DDBJ whole genome shotgun (WGS) entry which is preliminary data.</text>
</comment>
<reference evidence="1" key="1">
    <citation type="submission" date="2020-01" db="EMBL/GenBank/DDBJ databases">
        <title>Genome sequence of Kobresia littledalei, the first chromosome-level genome in the family Cyperaceae.</title>
        <authorList>
            <person name="Qu G."/>
        </authorList>
    </citation>
    <scope>NUCLEOTIDE SEQUENCE</scope>
    <source>
        <strain evidence="1">C.B.Clarke</strain>
        <tissue evidence="1">Leaf</tissue>
    </source>
</reference>
<dbReference type="EMBL" id="SWLB01000027">
    <property type="protein sequence ID" value="KAF3321250.1"/>
    <property type="molecule type" value="Genomic_DNA"/>
</dbReference>
<name>A0A833Q8L9_9POAL</name>
<keyword evidence="2" id="KW-1185">Reference proteome</keyword>
<organism evidence="1 2">
    <name type="scientific">Carex littledalei</name>
    <dbReference type="NCBI Taxonomy" id="544730"/>
    <lineage>
        <taxon>Eukaryota</taxon>
        <taxon>Viridiplantae</taxon>
        <taxon>Streptophyta</taxon>
        <taxon>Embryophyta</taxon>
        <taxon>Tracheophyta</taxon>
        <taxon>Spermatophyta</taxon>
        <taxon>Magnoliopsida</taxon>
        <taxon>Liliopsida</taxon>
        <taxon>Poales</taxon>
        <taxon>Cyperaceae</taxon>
        <taxon>Cyperoideae</taxon>
        <taxon>Cariceae</taxon>
        <taxon>Carex</taxon>
        <taxon>Carex subgen. Euthyceras</taxon>
    </lineage>
</organism>
<proteinExistence type="predicted"/>
<sequence>MIKILSLLQTPLLRLELAEDGSDDSGLVAATATLLISTWQVFHVPGTSTKESNCNNELERKRHTYVCLANGEEEEEEAAAEEEAGERLLRNIMYPRGNTTPAIMIATPIRYLPGVGGSISMFYLVTTGLRQIRSAVFHVRVNGEGLVSS</sequence>
<evidence type="ECO:0000313" key="2">
    <source>
        <dbReference type="Proteomes" id="UP000623129"/>
    </source>
</evidence>
<accession>A0A833Q8L9</accession>
<gene>
    <name evidence="1" type="ORF">FCM35_KLT14503</name>
</gene>
<protein>
    <submittedName>
        <fullName evidence="1">Uncharacterized protein</fullName>
    </submittedName>
</protein>
<dbReference type="Proteomes" id="UP000623129">
    <property type="component" value="Unassembled WGS sequence"/>
</dbReference>